<evidence type="ECO:0000313" key="2">
    <source>
        <dbReference type="EMBL" id="KKL10186.1"/>
    </source>
</evidence>
<comment type="caution">
    <text evidence="2">The sequence shown here is derived from an EMBL/GenBank/DDBJ whole genome shotgun (WGS) entry which is preliminary data.</text>
</comment>
<evidence type="ECO:0000256" key="1">
    <source>
        <dbReference type="SAM" id="MobiDB-lite"/>
    </source>
</evidence>
<organism evidence="2">
    <name type="scientific">marine sediment metagenome</name>
    <dbReference type="NCBI Taxonomy" id="412755"/>
    <lineage>
        <taxon>unclassified sequences</taxon>
        <taxon>metagenomes</taxon>
        <taxon>ecological metagenomes</taxon>
    </lineage>
</organism>
<name>A0A0F9CX03_9ZZZZ</name>
<dbReference type="EMBL" id="LAZR01042163">
    <property type="protein sequence ID" value="KKL10186.1"/>
    <property type="molecule type" value="Genomic_DNA"/>
</dbReference>
<protein>
    <submittedName>
        <fullName evidence="2">Uncharacterized protein</fullName>
    </submittedName>
</protein>
<gene>
    <name evidence="2" type="ORF">LCGC14_2558330</name>
</gene>
<feature type="region of interest" description="Disordered" evidence="1">
    <location>
        <begin position="39"/>
        <end position="58"/>
    </location>
</feature>
<reference evidence="2" key="1">
    <citation type="journal article" date="2015" name="Nature">
        <title>Complex archaea that bridge the gap between prokaryotes and eukaryotes.</title>
        <authorList>
            <person name="Spang A."/>
            <person name="Saw J.H."/>
            <person name="Jorgensen S.L."/>
            <person name="Zaremba-Niedzwiedzka K."/>
            <person name="Martijn J."/>
            <person name="Lind A.E."/>
            <person name="van Eijk R."/>
            <person name="Schleper C."/>
            <person name="Guy L."/>
            <person name="Ettema T.J."/>
        </authorList>
    </citation>
    <scope>NUCLEOTIDE SEQUENCE</scope>
</reference>
<dbReference type="AlphaFoldDB" id="A0A0F9CX03"/>
<sequence length="58" mass="6774">MGKGILELDRIKVPLYHISTTANAFDKLCREKGIPVREDYDTEKSYQQAREKMLSQEE</sequence>
<accession>A0A0F9CX03</accession>
<proteinExistence type="predicted"/>